<dbReference type="PANTHER" id="PTHR30477">
    <property type="entry name" value="ABC-TRANSPORTER METAL-BINDING PROTEIN"/>
    <property type="match status" value="1"/>
</dbReference>
<keyword evidence="4 7" id="KW-1133">Transmembrane helix</keyword>
<dbReference type="PANTHER" id="PTHR30477:SF13">
    <property type="entry name" value="IRON TRANSPORT SYSTEM MEMBRANE PROTEIN HI_0360-RELATED"/>
    <property type="match status" value="1"/>
</dbReference>
<dbReference type="Pfam" id="PF00950">
    <property type="entry name" value="ABC-3"/>
    <property type="match status" value="1"/>
</dbReference>
<organism evidence="8 9">
    <name type="scientific">Paraconexibacter antarcticus</name>
    <dbReference type="NCBI Taxonomy" id="2949664"/>
    <lineage>
        <taxon>Bacteria</taxon>
        <taxon>Bacillati</taxon>
        <taxon>Actinomycetota</taxon>
        <taxon>Thermoleophilia</taxon>
        <taxon>Solirubrobacterales</taxon>
        <taxon>Paraconexibacteraceae</taxon>
        <taxon>Paraconexibacter</taxon>
    </lineage>
</organism>
<keyword evidence="6" id="KW-0813">Transport</keyword>
<comment type="similarity">
    <text evidence="2 6">Belongs to the ABC-3 integral membrane protein family.</text>
</comment>
<protein>
    <submittedName>
        <fullName evidence="8">Metal ABC transporter permease</fullName>
    </submittedName>
</protein>
<dbReference type="Proteomes" id="UP001056035">
    <property type="component" value="Chromosome"/>
</dbReference>
<gene>
    <name evidence="8" type="ORF">NBH00_09665</name>
</gene>
<feature type="transmembrane region" description="Helical" evidence="7">
    <location>
        <begin position="139"/>
        <end position="158"/>
    </location>
</feature>
<evidence type="ECO:0000313" key="9">
    <source>
        <dbReference type="Proteomes" id="UP001056035"/>
    </source>
</evidence>
<keyword evidence="9" id="KW-1185">Reference proteome</keyword>
<feature type="transmembrane region" description="Helical" evidence="7">
    <location>
        <begin position="100"/>
        <end position="119"/>
    </location>
</feature>
<dbReference type="EMBL" id="CP098502">
    <property type="protein sequence ID" value="UTI66459.1"/>
    <property type="molecule type" value="Genomic_DNA"/>
</dbReference>
<sequence>MHPSLALLTWLTDPWTEALTRRALLEVVLLGIAGGALGGWVVSFNLGYSAESLAHALLPGLVGASLLGAPLLLGGAAGLLVAAVAVAVAGRIPGLDRDTAVAVVVTALFGLGALLALSPDTPAGLQGLLFGDVLGVSDTDLALAGGLVVVLVGALTVLHPRLLVIGLDRLSAPALGVRTLTMDVTVLVLLAVTLLVAVQGLGNLLVVAVLIAPPSAARLLTRRMAPMLVVSSAIAVVGAVAGLYLSYYAGTAAGASIAAVLVGTYLVLAAGTAAAAALTRARTRPTPEPAGAPA</sequence>
<reference evidence="8 9" key="1">
    <citation type="submission" date="2022-06" db="EMBL/GenBank/DDBJ databases">
        <title>Paraconexibacter antarcticus.</title>
        <authorList>
            <person name="Kim C.S."/>
        </authorList>
    </citation>
    <scope>NUCLEOTIDE SEQUENCE [LARGE SCALE GENOMIC DNA]</scope>
    <source>
        <strain evidence="8 9">02-257</strain>
    </source>
</reference>
<feature type="transmembrane region" description="Helical" evidence="7">
    <location>
        <begin position="228"/>
        <end position="249"/>
    </location>
</feature>
<dbReference type="InterPro" id="IPR001626">
    <property type="entry name" value="ABC_TroCD"/>
</dbReference>
<evidence type="ECO:0000256" key="1">
    <source>
        <dbReference type="ARBA" id="ARBA00004141"/>
    </source>
</evidence>
<feature type="transmembrane region" description="Helical" evidence="7">
    <location>
        <begin position="23"/>
        <end position="42"/>
    </location>
</feature>
<keyword evidence="5 7" id="KW-0472">Membrane</keyword>
<accession>A0ABY5E0W9</accession>
<evidence type="ECO:0000256" key="4">
    <source>
        <dbReference type="ARBA" id="ARBA00022989"/>
    </source>
</evidence>
<feature type="transmembrane region" description="Helical" evidence="7">
    <location>
        <begin position="179"/>
        <end position="198"/>
    </location>
</feature>
<dbReference type="SUPFAM" id="SSF81345">
    <property type="entry name" value="ABC transporter involved in vitamin B12 uptake, BtuC"/>
    <property type="match status" value="1"/>
</dbReference>
<dbReference type="InterPro" id="IPR037294">
    <property type="entry name" value="ABC_BtuC-like"/>
</dbReference>
<evidence type="ECO:0000256" key="5">
    <source>
        <dbReference type="ARBA" id="ARBA00023136"/>
    </source>
</evidence>
<evidence type="ECO:0000313" key="8">
    <source>
        <dbReference type="EMBL" id="UTI66459.1"/>
    </source>
</evidence>
<feature type="transmembrane region" description="Helical" evidence="7">
    <location>
        <begin position="255"/>
        <end position="278"/>
    </location>
</feature>
<evidence type="ECO:0000256" key="7">
    <source>
        <dbReference type="SAM" id="Phobius"/>
    </source>
</evidence>
<dbReference type="RefSeq" id="WP_254573130.1">
    <property type="nucleotide sequence ID" value="NZ_CP098502.1"/>
</dbReference>
<keyword evidence="3 6" id="KW-0812">Transmembrane</keyword>
<name>A0ABY5E0W9_9ACTN</name>
<comment type="subcellular location">
    <subcellularLocation>
        <location evidence="6">Cell membrane</location>
        <topology evidence="6">Multi-pass membrane protein</topology>
    </subcellularLocation>
    <subcellularLocation>
        <location evidence="1">Membrane</location>
        <topology evidence="1">Multi-pass membrane protein</topology>
    </subcellularLocation>
</comment>
<proteinExistence type="inferred from homology"/>
<evidence type="ECO:0000256" key="3">
    <source>
        <dbReference type="ARBA" id="ARBA00022692"/>
    </source>
</evidence>
<evidence type="ECO:0000256" key="2">
    <source>
        <dbReference type="ARBA" id="ARBA00008034"/>
    </source>
</evidence>
<evidence type="ECO:0000256" key="6">
    <source>
        <dbReference type="RuleBase" id="RU003943"/>
    </source>
</evidence>
<feature type="transmembrane region" description="Helical" evidence="7">
    <location>
        <begin position="62"/>
        <end position="88"/>
    </location>
</feature>
<dbReference type="Gene3D" id="1.10.3470.10">
    <property type="entry name" value="ABC transporter involved in vitamin B12 uptake, BtuC"/>
    <property type="match status" value="1"/>
</dbReference>